<feature type="region of interest" description="Disordered" evidence="5">
    <location>
        <begin position="154"/>
        <end position="174"/>
    </location>
</feature>
<evidence type="ECO:0008006" key="9">
    <source>
        <dbReference type="Google" id="ProtNLM"/>
    </source>
</evidence>
<sequence>MWKQSVEYGFLEESPSQVLQQKLRDLDRAFRDCFDKTQPLKRLPVFKKKGKGDSIRFPQGFKIVGRRIFLPKIGWIGFHKSRSICGKVKNITISKKGERWYASIQVEQMVEIPGHPSDSEIGIDAGIICFAAFSDGTMIKSVNSFRRHQDRLAKEQRKLSRKKKGSQNWKKQKKKISGLHQTIANVRSDFLHKLSTETSKNHARVYVEGLQIKNMSASARGTIQEPGSGVKAKAGLNKSILDQGWFEFKRQLDYKLSWQGGRLIEVDFRHTSQRCSCCGYTAKENRLSQADFRCLACGYEENADVNAAK</sequence>
<evidence type="ECO:0000256" key="1">
    <source>
        <dbReference type="ARBA" id="ARBA00008761"/>
    </source>
</evidence>
<dbReference type="GO" id="GO:0006310">
    <property type="term" value="P:DNA recombination"/>
    <property type="evidence" value="ECO:0007669"/>
    <property type="project" value="UniProtKB-KW"/>
</dbReference>
<gene>
    <name evidence="8" type="ORF">LCGC14_1800810</name>
</gene>
<comment type="caution">
    <text evidence="8">The sequence shown here is derived from an EMBL/GenBank/DDBJ whole genome shotgun (WGS) entry which is preliminary data.</text>
</comment>
<protein>
    <recommendedName>
        <fullName evidence="9">Transposase IS891/IS1136/IS1341 domain-containing protein</fullName>
    </recommendedName>
</protein>
<keyword evidence="3" id="KW-0238">DNA-binding</keyword>
<organism evidence="8">
    <name type="scientific">marine sediment metagenome</name>
    <dbReference type="NCBI Taxonomy" id="412755"/>
    <lineage>
        <taxon>unclassified sequences</taxon>
        <taxon>metagenomes</taxon>
        <taxon>ecological metagenomes</taxon>
    </lineage>
</organism>
<dbReference type="EMBL" id="LAZR01017347">
    <property type="protein sequence ID" value="KKM00803.1"/>
    <property type="molecule type" value="Genomic_DNA"/>
</dbReference>
<feature type="non-terminal residue" evidence="8">
    <location>
        <position position="309"/>
    </location>
</feature>
<reference evidence="8" key="1">
    <citation type="journal article" date="2015" name="Nature">
        <title>Complex archaea that bridge the gap between prokaryotes and eukaryotes.</title>
        <authorList>
            <person name="Spang A."/>
            <person name="Saw J.H."/>
            <person name="Jorgensen S.L."/>
            <person name="Zaremba-Niedzwiedzka K."/>
            <person name="Martijn J."/>
            <person name="Lind A.E."/>
            <person name="van Eijk R."/>
            <person name="Schleper C."/>
            <person name="Guy L."/>
            <person name="Ettema T.J."/>
        </authorList>
    </citation>
    <scope>NUCLEOTIDE SEQUENCE</scope>
</reference>
<dbReference type="InterPro" id="IPR001959">
    <property type="entry name" value="Transposase"/>
</dbReference>
<evidence type="ECO:0000256" key="5">
    <source>
        <dbReference type="SAM" id="MobiDB-lite"/>
    </source>
</evidence>
<evidence type="ECO:0000259" key="6">
    <source>
        <dbReference type="Pfam" id="PF01385"/>
    </source>
</evidence>
<accession>A0A0F9JPD5</accession>
<proteinExistence type="inferred from homology"/>
<name>A0A0F9JPD5_9ZZZZ</name>
<evidence type="ECO:0000259" key="7">
    <source>
        <dbReference type="Pfam" id="PF07282"/>
    </source>
</evidence>
<feature type="domain" description="Probable transposase IS891/IS1136/IS1341" evidence="6">
    <location>
        <begin position="103"/>
        <end position="217"/>
    </location>
</feature>
<dbReference type="Pfam" id="PF01385">
    <property type="entry name" value="OrfB_IS605"/>
    <property type="match status" value="1"/>
</dbReference>
<feature type="compositionally biased region" description="Basic residues" evidence="5">
    <location>
        <begin position="159"/>
        <end position="174"/>
    </location>
</feature>
<keyword evidence="4" id="KW-0233">DNA recombination</keyword>
<keyword evidence="2" id="KW-0815">Transposition</keyword>
<dbReference type="GO" id="GO:0003677">
    <property type="term" value="F:DNA binding"/>
    <property type="evidence" value="ECO:0007669"/>
    <property type="project" value="UniProtKB-KW"/>
</dbReference>
<evidence type="ECO:0000256" key="2">
    <source>
        <dbReference type="ARBA" id="ARBA00022578"/>
    </source>
</evidence>
<dbReference type="AlphaFoldDB" id="A0A0F9JPD5"/>
<dbReference type="Pfam" id="PF07282">
    <property type="entry name" value="Cas12f1-like_TNB"/>
    <property type="match status" value="1"/>
</dbReference>
<feature type="domain" description="Cas12f1-like TNB" evidence="7">
    <location>
        <begin position="245"/>
        <end position="309"/>
    </location>
</feature>
<dbReference type="GO" id="GO:0032196">
    <property type="term" value="P:transposition"/>
    <property type="evidence" value="ECO:0007669"/>
    <property type="project" value="UniProtKB-KW"/>
</dbReference>
<evidence type="ECO:0000256" key="3">
    <source>
        <dbReference type="ARBA" id="ARBA00023125"/>
    </source>
</evidence>
<dbReference type="InterPro" id="IPR010095">
    <property type="entry name" value="Cas12f1-like_TNB"/>
</dbReference>
<evidence type="ECO:0000256" key="4">
    <source>
        <dbReference type="ARBA" id="ARBA00023172"/>
    </source>
</evidence>
<dbReference type="NCBIfam" id="NF040570">
    <property type="entry name" value="guided_TnpB"/>
    <property type="match status" value="1"/>
</dbReference>
<comment type="similarity">
    <text evidence="1">In the C-terminal section; belongs to the transposase 35 family.</text>
</comment>
<evidence type="ECO:0000313" key="8">
    <source>
        <dbReference type="EMBL" id="KKM00803.1"/>
    </source>
</evidence>